<dbReference type="PANTHER" id="PTHR30427">
    <property type="entry name" value="TRANSCRIPTIONAL ACTIVATOR PROTEIN LYSR"/>
    <property type="match status" value="1"/>
</dbReference>
<dbReference type="AlphaFoldDB" id="A0A1C3K5L0"/>
<evidence type="ECO:0000256" key="3">
    <source>
        <dbReference type="ARBA" id="ARBA00023125"/>
    </source>
</evidence>
<dbReference type="InterPro" id="IPR036388">
    <property type="entry name" value="WH-like_DNA-bd_sf"/>
</dbReference>
<dbReference type="Pfam" id="PF00126">
    <property type="entry name" value="HTH_1"/>
    <property type="match status" value="1"/>
</dbReference>
<dbReference type="Pfam" id="PF03466">
    <property type="entry name" value="LysR_substrate"/>
    <property type="match status" value="1"/>
</dbReference>
<dbReference type="Proteomes" id="UP000078558">
    <property type="component" value="Chromosome I"/>
</dbReference>
<gene>
    <name evidence="6" type="ORF">ODI_00945</name>
    <name evidence="7" type="ORF">ODI_R4168</name>
</gene>
<name>A0A1C3K5L0_9BURK</name>
<keyword evidence="2" id="KW-0805">Transcription regulation</keyword>
<organism evidence="6 8">
    <name type="scientific">Orrella dioscoreae</name>
    <dbReference type="NCBI Taxonomy" id="1851544"/>
    <lineage>
        <taxon>Bacteria</taxon>
        <taxon>Pseudomonadati</taxon>
        <taxon>Pseudomonadota</taxon>
        <taxon>Betaproteobacteria</taxon>
        <taxon>Burkholderiales</taxon>
        <taxon>Alcaligenaceae</taxon>
        <taxon>Orrella</taxon>
    </lineage>
</organism>
<evidence type="ECO:0000256" key="1">
    <source>
        <dbReference type="ARBA" id="ARBA00009437"/>
    </source>
</evidence>
<dbReference type="EMBL" id="FLRC01000044">
    <property type="protein sequence ID" value="SBT26820.1"/>
    <property type="molecule type" value="Genomic_DNA"/>
</dbReference>
<dbReference type="EMBL" id="LT907988">
    <property type="protein sequence ID" value="SOE52419.1"/>
    <property type="molecule type" value="Genomic_DNA"/>
</dbReference>
<dbReference type="InterPro" id="IPR005119">
    <property type="entry name" value="LysR_subst-bd"/>
</dbReference>
<dbReference type="PROSITE" id="PS50931">
    <property type="entry name" value="HTH_LYSR"/>
    <property type="match status" value="1"/>
</dbReference>
<dbReference type="GO" id="GO:0043565">
    <property type="term" value="F:sequence-specific DNA binding"/>
    <property type="evidence" value="ECO:0007669"/>
    <property type="project" value="TreeGrafter"/>
</dbReference>
<evidence type="ECO:0000256" key="4">
    <source>
        <dbReference type="ARBA" id="ARBA00023163"/>
    </source>
</evidence>
<dbReference type="InterPro" id="IPR000847">
    <property type="entry name" value="LysR_HTH_N"/>
</dbReference>
<dbReference type="SUPFAM" id="SSF53850">
    <property type="entry name" value="Periplasmic binding protein-like II"/>
    <property type="match status" value="1"/>
</dbReference>
<dbReference type="GO" id="GO:0003700">
    <property type="term" value="F:DNA-binding transcription factor activity"/>
    <property type="evidence" value="ECO:0007669"/>
    <property type="project" value="InterPro"/>
</dbReference>
<dbReference type="GO" id="GO:0010628">
    <property type="term" value="P:positive regulation of gene expression"/>
    <property type="evidence" value="ECO:0007669"/>
    <property type="project" value="TreeGrafter"/>
</dbReference>
<feature type="domain" description="HTH lysR-type" evidence="5">
    <location>
        <begin position="5"/>
        <end position="62"/>
    </location>
</feature>
<keyword evidence="8" id="KW-1185">Reference proteome</keyword>
<sequence>MHSRIQLRHLEAFHAVMLSGSITGAAGLLNVTQPAVSATIKHFEQRLGFTLFRRQGGRLEPSPEARALLPEVQDIFGRISGLERFSQDLAEGIQGSLSIAASSPIANAWLAKSVAEFVKTRPNVRVSLQSMDSNLIAERLLNEQVDLGVAFAPGEHQGIASLRIADAVLGCILPGTHPLAALPAITIDDLLPYPVITYVPQALLRHRLGEFLQRPLNIQLEVSTSMTGIVLAFHGAGVALVESSLLGALPIPGLVRRPLVPDIQVQSHLLWSTLRPQRTLSKMFVQHLTGGAGTEGAAPGLAP</sequence>
<dbReference type="RefSeq" id="WP_067757297.1">
    <property type="nucleotide sequence ID" value="NZ_LT907988.1"/>
</dbReference>
<dbReference type="SUPFAM" id="SSF46785">
    <property type="entry name" value="Winged helix' DNA-binding domain"/>
    <property type="match status" value="1"/>
</dbReference>
<dbReference type="Gene3D" id="3.40.190.290">
    <property type="match status" value="1"/>
</dbReference>
<dbReference type="InterPro" id="IPR036390">
    <property type="entry name" value="WH_DNA-bd_sf"/>
</dbReference>
<protein>
    <submittedName>
        <fullName evidence="6">Transcriptional regulator, LysR family</fullName>
    </submittedName>
</protein>
<comment type="similarity">
    <text evidence="1">Belongs to the LysR transcriptional regulatory family.</text>
</comment>
<accession>A0A1C3K5L0</accession>
<evidence type="ECO:0000259" key="5">
    <source>
        <dbReference type="PROSITE" id="PS50931"/>
    </source>
</evidence>
<dbReference type="KEGG" id="odi:ODI_R4168"/>
<reference evidence="7 8" key="2">
    <citation type="submission" date="2017-08" db="EMBL/GenBank/DDBJ databases">
        <authorList>
            <person name="de Groot N.N."/>
        </authorList>
    </citation>
    <scope>NUCLEOTIDE SEQUENCE [LARGE SCALE GENOMIC DNA]</scope>
    <source>
        <strain evidence="7">Orrdi1</strain>
    </source>
</reference>
<dbReference type="Gene3D" id="1.10.10.10">
    <property type="entry name" value="Winged helix-like DNA-binding domain superfamily/Winged helix DNA-binding domain"/>
    <property type="match status" value="1"/>
</dbReference>
<evidence type="ECO:0000313" key="8">
    <source>
        <dbReference type="Proteomes" id="UP000078558"/>
    </source>
</evidence>
<evidence type="ECO:0000256" key="2">
    <source>
        <dbReference type="ARBA" id="ARBA00023015"/>
    </source>
</evidence>
<evidence type="ECO:0000313" key="6">
    <source>
        <dbReference type="EMBL" id="SBT26820.1"/>
    </source>
</evidence>
<keyword evidence="4" id="KW-0804">Transcription</keyword>
<evidence type="ECO:0000313" key="7">
    <source>
        <dbReference type="EMBL" id="SOE52419.1"/>
    </source>
</evidence>
<keyword evidence="3" id="KW-0238">DNA-binding</keyword>
<reference evidence="6 8" key="1">
    <citation type="submission" date="2016-06" db="EMBL/GenBank/DDBJ databases">
        <authorList>
            <person name="Kjaerup R.B."/>
            <person name="Dalgaard T.S."/>
            <person name="Juul-Madsen H.R."/>
        </authorList>
    </citation>
    <scope>NUCLEOTIDE SEQUENCE [LARGE SCALE GENOMIC DNA]</scope>
    <source>
        <strain evidence="6">Orrdi1</strain>
    </source>
</reference>
<dbReference type="PANTHER" id="PTHR30427:SF1">
    <property type="entry name" value="TRANSCRIPTIONAL ACTIVATOR PROTEIN LYSR"/>
    <property type="match status" value="1"/>
</dbReference>
<dbReference type="PRINTS" id="PR00039">
    <property type="entry name" value="HTHLYSR"/>
</dbReference>
<dbReference type="STRING" id="1851544.ODI_00945"/>
<proteinExistence type="inferred from homology"/>